<dbReference type="SFLD" id="SFLDG00358">
    <property type="entry name" value="Main_(cytGST)"/>
    <property type="match status" value="1"/>
</dbReference>
<dbReference type="SFLD" id="SFLDS00019">
    <property type="entry name" value="Glutathione_Transferase_(cytos"/>
    <property type="match status" value="1"/>
</dbReference>
<dbReference type="PROSITE" id="PS50405">
    <property type="entry name" value="GST_CTER"/>
    <property type="match status" value="1"/>
</dbReference>
<evidence type="ECO:0000313" key="3">
    <source>
        <dbReference type="EMBL" id="WFL77723.1"/>
    </source>
</evidence>
<dbReference type="SUPFAM" id="SSF52833">
    <property type="entry name" value="Thioredoxin-like"/>
    <property type="match status" value="1"/>
</dbReference>
<dbReference type="InterPro" id="IPR036249">
    <property type="entry name" value="Thioredoxin-like_sf"/>
</dbReference>
<dbReference type="SFLD" id="SFLDG01151">
    <property type="entry name" value="Main.2:_Nu-like"/>
    <property type="match status" value="1"/>
</dbReference>
<protein>
    <submittedName>
        <fullName evidence="3">Glutathione S-transferase N-terminal domain-containing protein</fullName>
    </submittedName>
</protein>
<proteinExistence type="predicted"/>
<organism evidence="3 4">
    <name type="scientific">Altererythrobacter arenosus</name>
    <dbReference type="NCBI Taxonomy" id="3032592"/>
    <lineage>
        <taxon>Bacteria</taxon>
        <taxon>Pseudomonadati</taxon>
        <taxon>Pseudomonadota</taxon>
        <taxon>Alphaproteobacteria</taxon>
        <taxon>Sphingomonadales</taxon>
        <taxon>Erythrobacteraceae</taxon>
        <taxon>Altererythrobacter</taxon>
    </lineage>
</organism>
<dbReference type="Pfam" id="PF13410">
    <property type="entry name" value="GST_C_2"/>
    <property type="match status" value="1"/>
</dbReference>
<feature type="domain" description="GST C-terminal" evidence="2">
    <location>
        <begin position="85"/>
        <end position="210"/>
    </location>
</feature>
<dbReference type="InterPro" id="IPR010987">
    <property type="entry name" value="Glutathione-S-Trfase_C-like"/>
</dbReference>
<gene>
    <name evidence="3" type="ORF">P7228_01250</name>
</gene>
<sequence>MIELYTWNTSNGRKISIALEEMRIPYTVHAIDIYAGDQFSDAFNAITPNNKIPAIRDTETGQTLFESGAILLYLAEISGQFLASDPAKRWETIQWVMWQMGGFGPILGQAAHFLHYNAGASDYSANRFLTETRRLYAVLDGQLAGREFIVGEYSIADIAVWPWVSRFEHQKIDLEEFPCVLDWYVRVAGRSAVQKGYGVPDVTERPAMPHPNP</sequence>
<reference evidence="3 4" key="1">
    <citation type="submission" date="2023-03" db="EMBL/GenBank/DDBJ databases">
        <title>Altererythrobacter sp. CAU 1644 isolated from sand.</title>
        <authorList>
            <person name="Kim W."/>
        </authorList>
    </citation>
    <scope>NUCLEOTIDE SEQUENCE [LARGE SCALE GENOMIC DNA]</scope>
    <source>
        <strain evidence="3 4">CAU 1644</strain>
    </source>
</reference>
<feature type="domain" description="GST N-terminal" evidence="1">
    <location>
        <begin position="1"/>
        <end position="82"/>
    </location>
</feature>
<dbReference type="RefSeq" id="WP_278016415.1">
    <property type="nucleotide sequence ID" value="NZ_CP121106.1"/>
</dbReference>
<dbReference type="Pfam" id="PF13409">
    <property type="entry name" value="GST_N_2"/>
    <property type="match status" value="1"/>
</dbReference>
<keyword evidence="4" id="KW-1185">Reference proteome</keyword>
<dbReference type="Gene3D" id="1.20.1050.10">
    <property type="match status" value="1"/>
</dbReference>
<name>A0ABY8FRS9_9SPHN</name>
<dbReference type="InterPro" id="IPR004045">
    <property type="entry name" value="Glutathione_S-Trfase_N"/>
</dbReference>
<evidence type="ECO:0000259" key="2">
    <source>
        <dbReference type="PROSITE" id="PS50405"/>
    </source>
</evidence>
<dbReference type="Gene3D" id="3.40.30.10">
    <property type="entry name" value="Glutaredoxin"/>
    <property type="match status" value="1"/>
</dbReference>
<accession>A0ABY8FRS9</accession>
<evidence type="ECO:0000313" key="4">
    <source>
        <dbReference type="Proteomes" id="UP001215827"/>
    </source>
</evidence>
<dbReference type="InterPro" id="IPR036282">
    <property type="entry name" value="Glutathione-S-Trfase_C_sf"/>
</dbReference>
<dbReference type="EMBL" id="CP121106">
    <property type="protein sequence ID" value="WFL77723.1"/>
    <property type="molecule type" value="Genomic_DNA"/>
</dbReference>
<evidence type="ECO:0000259" key="1">
    <source>
        <dbReference type="PROSITE" id="PS50404"/>
    </source>
</evidence>
<dbReference type="PANTHER" id="PTHR44051">
    <property type="entry name" value="GLUTATHIONE S-TRANSFERASE-RELATED"/>
    <property type="match status" value="1"/>
</dbReference>
<dbReference type="SUPFAM" id="SSF47616">
    <property type="entry name" value="GST C-terminal domain-like"/>
    <property type="match status" value="1"/>
</dbReference>
<dbReference type="Proteomes" id="UP001215827">
    <property type="component" value="Chromosome"/>
</dbReference>
<dbReference type="CDD" id="cd03048">
    <property type="entry name" value="GST_N_Ure2p_like"/>
    <property type="match status" value="1"/>
</dbReference>
<dbReference type="PROSITE" id="PS50404">
    <property type="entry name" value="GST_NTER"/>
    <property type="match status" value="1"/>
</dbReference>
<dbReference type="PANTHER" id="PTHR44051:SF8">
    <property type="entry name" value="GLUTATHIONE S-TRANSFERASE GSTA"/>
    <property type="match status" value="1"/>
</dbReference>
<dbReference type="InterPro" id="IPR040079">
    <property type="entry name" value="Glutathione_S-Trfase"/>
</dbReference>